<protein>
    <submittedName>
        <fullName evidence="2">Uncharacterized protein</fullName>
    </submittedName>
</protein>
<feature type="region of interest" description="Disordered" evidence="1">
    <location>
        <begin position="22"/>
        <end position="41"/>
    </location>
</feature>
<dbReference type="EMBL" id="CAJMWT010001043">
    <property type="protein sequence ID" value="CAE6374385.1"/>
    <property type="molecule type" value="Genomic_DNA"/>
</dbReference>
<dbReference type="AlphaFoldDB" id="A0A8H3A430"/>
<feature type="region of interest" description="Disordered" evidence="1">
    <location>
        <begin position="195"/>
        <end position="227"/>
    </location>
</feature>
<sequence length="356" mass="39401">MPASYNMVFSFLTPSLKPASSSTAHTMTCTSTKDENTTKQSEGAQSITRLFVLSTIFTTMFVSSAKPLSLPQTIPAPRLESDDSRSTWHSIFNWTFWMLIITPRPDVRRINKHRRRPSTTKTKVGLLARLVRVFSIVREQSSAIVKGAFDILQSPFASKSKPQPPILPLHVSPVTQVDTCLESPAIPSLAIHNAPSASESTLRTPPRAVSPANRASTPDLLASPKTSPTTAHFLATLADLETRMNNHEFYDLERELENMDSQMSRLFDFPWAIPKAISPISTFTPSPPPSPAPMILPRAPPPARRDGKTIQILPMICEVSENSADLGCVPPYDPRRWSIISFQPLWGPRAQVGTMY</sequence>
<name>A0A8H3A430_9AGAM</name>
<comment type="caution">
    <text evidence="2">The sequence shown here is derived from an EMBL/GenBank/DDBJ whole genome shotgun (WGS) entry which is preliminary data.</text>
</comment>
<reference evidence="2" key="1">
    <citation type="submission" date="2021-01" db="EMBL/GenBank/DDBJ databases">
        <authorList>
            <person name="Kaushik A."/>
        </authorList>
    </citation>
    <scope>NUCLEOTIDE SEQUENCE</scope>
    <source>
        <strain evidence="2">AG2-2IIIB</strain>
    </source>
</reference>
<feature type="compositionally biased region" description="Polar residues" evidence="1">
    <location>
        <begin position="22"/>
        <end position="31"/>
    </location>
</feature>
<gene>
    <name evidence="2" type="ORF">RDB_LOCUS20414</name>
</gene>
<evidence type="ECO:0000313" key="3">
    <source>
        <dbReference type="Proteomes" id="UP000663843"/>
    </source>
</evidence>
<accession>A0A8H3A430</accession>
<evidence type="ECO:0000256" key="1">
    <source>
        <dbReference type="SAM" id="MobiDB-lite"/>
    </source>
</evidence>
<organism evidence="2 3">
    <name type="scientific">Rhizoctonia solani</name>
    <dbReference type="NCBI Taxonomy" id="456999"/>
    <lineage>
        <taxon>Eukaryota</taxon>
        <taxon>Fungi</taxon>
        <taxon>Dikarya</taxon>
        <taxon>Basidiomycota</taxon>
        <taxon>Agaricomycotina</taxon>
        <taxon>Agaricomycetes</taxon>
        <taxon>Cantharellales</taxon>
        <taxon>Ceratobasidiaceae</taxon>
        <taxon>Rhizoctonia</taxon>
    </lineage>
</organism>
<evidence type="ECO:0000313" key="2">
    <source>
        <dbReference type="EMBL" id="CAE6374385.1"/>
    </source>
</evidence>
<proteinExistence type="predicted"/>
<dbReference type="Proteomes" id="UP000663843">
    <property type="component" value="Unassembled WGS sequence"/>
</dbReference>